<dbReference type="AlphaFoldDB" id="A0A9B0LJQ0"/>
<evidence type="ECO:0000313" key="3">
    <source>
        <dbReference type="RefSeq" id="XP_004400612.1"/>
    </source>
</evidence>
<dbReference type="InterPro" id="IPR032675">
    <property type="entry name" value="LRR_dom_sf"/>
</dbReference>
<dbReference type="PANTHER" id="PTHR24114:SF37">
    <property type="entry name" value="LEUCINE-RICH REPEAT-CONTAINING PROTEIN 74B"/>
    <property type="match status" value="1"/>
</dbReference>
<dbReference type="Proteomes" id="UP000245340">
    <property type="component" value="Unplaced"/>
</dbReference>
<gene>
    <name evidence="3" type="primary">LOC101384332</name>
</gene>
<dbReference type="PROSITE" id="PS51450">
    <property type="entry name" value="LRR"/>
    <property type="match status" value="1"/>
</dbReference>
<evidence type="ECO:0000313" key="2">
    <source>
        <dbReference type="Proteomes" id="UP000245340"/>
    </source>
</evidence>
<evidence type="ECO:0000256" key="1">
    <source>
        <dbReference type="SAM" id="MobiDB-lite"/>
    </source>
</evidence>
<name>A0A9B0LJQ0_ODORO</name>
<dbReference type="SMART" id="SM00368">
    <property type="entry name" value="LRR_RI"/>
    <property type="match status" value="5"/>
</dbReference>
<organism evidence="2 3">
    <name type="scientific">Odobenus rosmarus divergens</name>
    <name type="common">Pacific walrus</name>
    <dbReference type="NCBI Taxonomy" id="9708"/>
    <lineage>
        <taxon>Eukaryota</taxon>
        <taxon>Metazoa</taxon>
        <taxon>Chordata</taxon>
        <taxon>Craniata</taxon>
        <taxon>Vertebrata</taxon>
        <taxon>Euteleostomi</taxon>
        <taxon>Mammalia</taxon>
        <taxon>Eutheria</taxon>
        <taxon>Laurasiatheria</taxon>
        <taxon>Carnivora</taxon>
        <taxon>Caniformia</taxon>
        <taxon>Pinnipedia</taxon>
        <taxon>Odobenidae</taxon>
        <taxon>Odobenus</taxon>
    </lineage>
</organism>
<dbReference type="Gene3D" id="3.80.10.10">
    <property type="entry name" value="Ribonuclease Inhibitor"/>
    <property type="match status" value="2"/>
</dbReference>
<dbReference type="RefSeq" id="XP_004400612.1">
    <property type="nucleotide sequence ID" value="XM_004400555.1"/>
</dbReference>
<dbReference type="PANTHER" id="PTHR24114">
    <property type="entry name" value="LEUCINE RICH REPEAT FAMILY PROTEIN"/>
    <property type="match status" value="1"/>
</dbReference>
<proteinExistence type="predicted"/>
<protein>
    <submittedName>
        <fullName evidence="3">Leucine-rich repeat-containing protein LOC400891-like</fullName>
    </submittedName>
</protein>
<sequence length="268" mass="28367">MRAPCKRSGEKDEQEEGVAAAAGRLAGAPEAEECSDVDSDSDREMEGIHGPGGLVKDTLYLRSCQAHSVVPASCFLRQGSTPELNLRHHGLGPQGARALASALTSNPYVKRLDLRDNGLCGAGVEALAGALSKSSTICDVDLSENQMGVVGAQAICAALTVNLTMQKVQLAGNGLEEHAAQYLAELLLAHTGLKSLDLSYNQLTDHAEYLPLGPQVGANIFLRVLDISYNGFGDPGASAVGEALKTNNVLEELNTRWIMVLEDSLMWP</sequence>
<dbReference type="Pfam" id="PF13516">
    <property type="entry name" value="LRR_6"/>
    <property type="match status" value="5"/>
</dbReference>
<dbReference type="InterPro" id="IPR001611">
    <property type="entry name" value="Leu-rich_rpt"/>
</dbReference>
<keyword evidence="2" id="KW-1185">Reference proteome</keyword>
<feature type="region of interest" description="Disordered" evidence="1">
    <location>
        <begin position="1"/>
        <end position="49"/>
    </location>
</feature>
<reference evidence="3" key="1">
    <citation type="submission" date="2025-08" db="UniProtKB">
        <authorList>
            <consortium name="RefSeq"/>
        </authorList>
    </citation>
    <scope>IDENTIFICATION</scope>
</reference>
<accession>A0A9B0LJQ0</accession>
<feature type="compositionally biased region" description="Low complexity" evidence="1">
    <location>
        <begin position="17"/>
        <end position="29"/>
    </location>
</feature>
<feature type="compositionally biased region" description="Acidic residues" evidence="1">
    <location>
        <begin position="30"/>
        <end position="39"/>
    </location>
</feature>
<dbReference type="SUPFAM" id="SSF52047">
    <property type="entry name" value="RNI-like"/>
    <property type="match status" value="1"/>
</dbReference>
<dbReference type="InterPro" id="IPR052394">
    <property type="entry name" value="LRR-containing"/>
</dbReference>